<feature type="domain" description="HTH lysR-type" evidence="5">
    <location>
        <begin position="1"/>
        <end position="58"/>
    </location>
</feature>
<dbReference type="InterPro" id="IPR036388">
    <property type="entry name" value="WH-like_DNA-bd_sf"/>
</dbReference>
<dbReference type="RefSeq" id="WP_050434196.1">
    <property type="nucleotide sequence ID" value="NZ_CP012159.1"/>
</dbReference>
<keyword evidence="7" id="KW-1185">Reference proteome</keyword>
<dbReference type="Gene3D" id="3.40.190.290">
    <property type="match status" value="1"/>
</dbReference>
<dbReference type="Proteomes" id="UP000067626">
    <property type="component" value="Chromosome"/>
</dbReference>
<name>A0A0K1EPM8_CHOCO</name>
<keyword evidence="4" id="KW-0804">Transcription</keyword>
<dbReference type="KEGG" id="ccro:CMC5_068240"/>
<dbReference type="EMBL" id="CP012159">
    <property type="protein sequence ID" value="AKT42597.1"/>
    <property type="molecule type" value="Genomic_DNA"/>
</dbReference>
<organism evidence="6 7">
    <name type="scientific">Chondromyces crocatus</name>
    <dbReference type="NCBI Taxonomy" id="52"/>
    <lineage>
        <taxon>Bacteria</taxon>
        <taxon>Pseudomonadati</taxon>
        <taxon>Myxococcota</taxon>
        <taxon>Polyangia</taxon>
        <taxon>Polyangiales</taxon>
        <taxon>Polyangiaceae</taxon>
        <taxon>Chondromyces</taxon>
    </lineage>
</organism>
<dbReference type="GO" id="GO:0006351">
    <property type="term" value="P:DNA-templated transcription"/>
    <property type="evidence" value="ECO:0007669"/>
    <property type="project" value="TreeGrafter"/>
</dbReference>
<dbReference type="InterPro" id="IPR000847">
    <property type="entry name" value="LysR_HTH_N"/>
</dbReference>
<dbReference type="InterPro" id="IPR005119">
    <property type="entry name" value="LysR_subst-bd"/>
</dbReference>
<dbReference type="GO" id="GO:0043565">
    <property type="term" value="F:sequence-specific DNA binding"/>
    <property type="evidence" value="ECO:0007669"/>
    <property type="project" value="TreeGrafter"/>
</dbReference>
<comment type="similarity">
    <text evidence="1">Belongs to the LysR transcriptional regulatory family.</text>
</comment>
<reference evidence="6 7" key="1">
    <citation type="submission" date="2015-07" db="EMBL/GenBank/DDBJ databases">
        <title>Genome analysis of myxobacterium Chondromyces crocatus Cm c5 reveals a high potential for natural compound synthesis and the genetic basis for the loss of fruiting body formation.</title>
        <authorList>
            <person name="Zaburannyi N."/>
            <person name="Bunk B."/>
            <person name="Maier J."/>
            <person name="Overmann J."/>
            <person name="Mueller R."/>
        </authorList>
    </citation>
    <scope>NUCLEOTIDE SEQUENCE [LARGE SCALE GENOMIC DNA]</scope>
    <source>
        <strain evidence="6 7">Cm c5</strain>
    </source>
</reference>
<dbReference type="AlphaFoldDB" id="A0A0K1EPM8"/>
<keyword evidence="2" id="KW-0805">Transcription regulation</keyword>
<evidence type="ECO:0000313" key="7">
    <source>
        <dbReference type="Proteomes" id="UP000067626"/>
    </source>
</evidence>
<dbReference type="Gene3D" id="1.10.10.10">
    <property type="entry name" value="Winged helix-like DNA-binding domain superfamily/Winged helix DNA-binding domain"/>
    <property type="match status" value="1"/>
</dbReference>
<dbReference type="SUPFAM" id="SSF46785">
    <property type="entry name" value="Winged helix' DNA-binding domain"/>
    <property type="match status" value="1"/>
</dbReference>
<keyword evidence="3" id="KW-0238">DNA-binding</keyword>
<evidence type="ECO:0000256" key="4">
    <source>
        <dbReference type="ARBA" id="ARBA00023163"/>
    </source>
</evidence>
<dbReference type="STRING" id="52.CMC5_068240"/>
<dbReference type="Pfam" id="PF03466">
    <property type="entry name" value="LysR_substrate"/>
    <property type="match status" value="1"/>
</dbReference>
<evidence type="ECO:0000256" key="2">
    <source>
        <dbReference type="ARBA" id="ARBA00023015"/>
    </source>
</evidence>
<evidence type="ECO:0000313" key="6">
    <source>
        <dbReference type="EMBL" id="AKT42597.1"/>
    </source>
</evidence>
<evidence type="ECO:0000256" key="1">
    <source>
        <dbReference type="ARBA" id="ARBA00009437"/>
    </source>
</evidence>
<dbReference type="GO" id="GO:0003700">
    <property type="term" value="F:DNA-binding transcription factor activity"/>
    <property type="evidence" value="ECO:0007669"/>
    <property type="project" value="InterPro"/>
</dbReference>
<dbReference type="InterPro" id="IPR036390">
    <property type="entry name" value="WH_DNA-bd_sf"/>
</dbReference>
<gene>
    <name evidence="6" type="primary">lysR</name>
    <name evidence="6" type="ORF">CMC5_068240</name>
</gene>
<dbReference type="OrthoDB" id="5496634at2"/>
<proteinExistence type="inferred from homology"/>
<dbReference type="InterPro" id="IPR058163">
    <property type="entry name" value="LysR-type_TF_proteobact-type"/>
</dbReference>
<dbReference type="SUPFAM" id="SSF53850">
    <property type="entry name" value="Periplasmic binding protein-like II"/>
    <property type="match status" value="1"/>
</dbReference>
<dbReference type="PROSITE" id="PS50931">
    <property type="entry name" value="HTH_LYSR"/>
    <property type="match status" value="1"/>
</dbReference>
<protein>
    <submittedName>
        <fullName evidence="6">LysR family transcriptional regulator</fullName>
    </submittedName>
</protein>
<accession>A0A0K1EPM8</accession>
<evidence type="ECO:0000259" key="5">
    <source>
        <dbReference type="PROSITE" id="PS50931"/>
    </source>
</evidence>
<dbReference type="PANTHER" id="PTHR30537:SF3">
    <property type="entry name" value="TRANSCRIPTIONAL REGULATORY PROTEIN"/>
    <property type="match status" value="1"/>
</dbReference>
<dbReference type="PANTHER" id="PTHR30537">
    <property type="entry name" value="HTH-TYPE TRANSCRIPTIONAL REGULATOR"/>
    <property type="match status" value="1"/>
</dbReference>
<sequence>MDLEELRAFLAVVETGSFLGAARLLGVSRTTLRRHAAALEARAGVPLLQSERLGVKPTQAGQLLARQGRAMMQEASALLASIRDVGHDPTGTLRIVLPVGLPPHVLTPLYAALRAAHPRLHVHCRFSDDPLSEPLLDVDLAAHFGEDPPQGHWISHVVLRPRERLLASPAYLARRGTPATLQDLRRHDLLAWQAPGEDACTWRTRKGAAFTVEPTLVATDIHFLRGCCLAGLGLALIPDALLPDPGLDTDALVPVLPDLIGQERPVRLSAPRALAEIPRIKLVLGLVQRFLGTL</sequence>
<dbReference type="Pfam" id="PF00126">
    <property type="entry name" value="HTH_1"/>
    <property type="match status" value="1"/>
</dbReference>
<evidence type="ECO:0000256" key="3">
    <source>
        <dbReference type="ARBA" id="ARBA00023125"/>
    </source>
</evidence>